<gene>
    <name evidence="2" type="ORF">WDJ61_11295</name>
</gene>
<protein>
    <submittedName>
        <fullName evidence="2">Discoidin domain-containing protein</fullName>
    </submittedName>
</protein>
<dbReference type="SUPFAM" id="SSF49785">
    <property type="entry name" value="Galactose-binding domain-like"/>
    <property type="match status" value="1"/>
</dbReference>
<keyword evidence="3" id="KW-1185">Reference proteome</keyword>
<organism evidence="2 3">
    <name type="scientific">Bacillus kandeliae</name>
    <dbReference type="NCBI Taxonomy" id="3129297"/>
    <lineage>
        <taxon>Bacteria</taxon>
        <taxon>Bacillati</taxon>
        <taxon>Bacillota</taxon>
        <taxon>Bacilli</taxon>
        <taxon>Bacillales</taxon>
        <taxon>Bacillaceae</taxon>
        <taxon>Bacillus</taxon>
    </lineage>
</organism>
<sequence length="535" mass="60196">MAYELKITEGTALLSENNLVATKQARAMITTNNPFLKEKFYFEITFDTGGYKSIGFDVLYPMYSGSRDVGTFGFEVDHSIKAIKAYKNGVLNKESTYTQDTIPQIKIYMNEDSKTTFNFGITLFKYASPQGFPSVESMDRYLFQDGNEIKKYNKSIAPSFKNITPIMTGPDTPIPYVVSANAYYGNNAPWKVFDDDTLPGSWWLANTTRPPEGHWLKIDLGIPKKIGKIELSTINIGSGSVNGFSIKDWILYGSNDDVTYEELTRNSHPDNINVIPYSFDNSSSYRYYRINFLNGYNMVIYPNAACVKIMKIYEILQEGQKAGWTVAGTSPVTKSMFDFYGMTDLSIITNESLRQLASENPELLCWIDEESAQRNLNVTAIPQDQLVLPTKDIDIRSVENIDSFTLNATQAGQGAVKTAVSFDSGTTWYTRLDGAWVQLDLVNMKTEGMAPATLNALTSADWVDLRGASNTVRFAYHLSMEEVTDIVAVNDLISQMDMKGTWKKAVHGTDYDYEYPNNDQLTVTIYQSGDYKINY</sequence>
<accession>A0ABZ2N2B7</accession>
<proteinExistence type="predicted"/>
<evidence type="ECO:0000313" key="2">
    <source>
        <dbReference type="EMBL" id="WXB91853.1"/>
    </source>
</evidence>
<evidence type="ECO:0000313" key="3">
    <source>
        <dbReference type="Proteomes" id="UP001387364"/>
    </source>
</evidence>
<dbReference type="Proteomes" id="UP001387364">
    <property type="component" value="Chromosome"/>
</dbReference>
<dbReference type="Gene3D" id="2.60.120.260">
    <property type="entry name" value="Galactose-binding domain-like"/>
    <property type="match status" value="1"/>
</dbReference>
<dbReference type="InterPro" id="IPR008979">
    <property type="entry name" value="Galactose-bd-like_sf"/>
</dbReference>
<reference evidence="2 3" key="1">
    <citation type="submission" date="2024-02" db="EMBL/GenBank/DDBJ databases">
        <title>Seven novel Bacillus-like species.</title>
        <authorList>
            <person name="Liu G."/>
        </authorList>
    </citation>
    <scope>NUCLEOTIDE SEQUENCE [LARGE SCALE GENOMIC DNA]</scope>
    <source>
        <strain evidence="2 3">FJAT-52991</strain>
    </source>
</reference>
<dbReference type="EMBL" id="CP147404">
    <property type="protein sequence ID" value="WXB91853.1"/>
    <property type="molecule type" value="Genomic_DNA"/>
</dbReference>
<feature type="domain" description="F5/8 type C" evidence="1">
    <location>
        <begin position="155"/>
        <end position="290"/>
    </location>
</feature>
<name>A0ABZ2N2B7_9BACI</name>
<dbReference type="Pfam" id="PF00754">
    <property type="entry name" value="F5_F8_type_C"/>
    <property type="match status" value="1"/>
</dbReference>
<evidence type="ECO:0000259" key="1">
    <source>
        <dbReference type="PROSITE" id="PS50022"/>
    </source>
</evidence>
<dbReference type="PROSITE" id="PS50022">
    <property type="entry name" value="FA58C_3"/>
    <property type="match status" value="1"/>
</dbReference>
<dbReference type="InterPro" id="IPR000421">
    <property type="entry name" value="FA58C"/>
</dbReference>
<dbReference type="RefSeq" id="WP_338749760.1">
    <property type="nucleotide sequence ID" value="NZ_CP147404.1"/>
</dbReference>